<evidence type="ECO:0000256" key="2">
    <source>
        <dbReference type="ARBA" id="ARBA00022691"/>
    </source>
</evidence>
<dbReference type="KEGG" id="hbs:IPV69_20730"/>
<evidence type="ECO:0000256" key="4">
    <source>
        <dbReference type="ARBA" id="ARBA00023004"/>
    </source>
</evidence>
<dbReference type="RefSeq" id="WP_206291635.1">
    <property type="nucleotide sequence ID" value="NZ_CP063458.1"/>
</dbReference>
<keyword evidence="4" id="KW-0408">Iron</keyword>
<evidence type="ECO:0000313" key="8">
    <source>
        <dbReference type="Proteomes" id="UP000593765"/>
    </source>
</evidence>
<dbReference type="InterPro" id="IPR007197">
    <property type="entry name" value="rSAM"/>
</dbReference>
<dbReference type="Gene3D" id="3.20.20.70">
    <property type="entry name" value="Aldolase class I"/>
    <property type="match status" value="1"/>
</dbReference>
<dbReference type="GO" id="GO:0046872">
    <property type="term" value="F:metal ion binding"/>
    <property type="evidence" value="ECO:0007669"/>
    <property type="project" value="UniProtKB-KW"/>
</dbReference>
<dbReference type="CDD" id="cd01335">
    <property type="entry name" value="Radical_SAM"/>
    <property type="match status" value="1"/>
</dbReference>
<dbReference type="EMBL" id="CP063458">
    <property type="protein sequence ID" value="QOV88641.1"/>
    <property type="molecule type" value="Genomic_DNA"/>
</dbReference>
<dbReference type="InterPro" id="IPR013785">
    <property type="entry name" value="Aldolase_TIM"/>
</dbReference>
<evidence type="ECO:0000259" key="6">
    <source>
        <dbReference type="PROSITE" id="PS51918"/>
    </source>
</evidence>
<dbReference type="Pfam" id="PF04055">
    <property type="entry name" value="Radical_SAM"/>
    <property type="match status" value="1"/>
</dbReference>
<dbReference type="PROSITE" id="PS51918">
    <property type="entry name" value="RADICAL_SAM"/>
    <property type="match status" value="1"/>
</dbReference>
<keyword evidence="8" id="KW-1185">Reference proteome</keyword>
<dbReference type="SUPFAM" id="SSF102114">
    <property type="entry name" value="Radical SAM enzymes"/>
    <property type="match status" value="1"/>
</dbReference>
<protein>
    <submittedName>
        <fullName evidence="7">Radical SAM protein</fullName>
    </submittedName>
</protein>
<feature type="domain" description="Radical SAM core" evidence="6">
    <location>
        <begin position="44"/>
        <end position="263"/>
    </location>
</feature>
<evidence type="ECO:0000256" key="5">
    <source>
        <dbReference type="ARBA" id="ARBA00023014"/>
    </source>
</evidence>
<dbReference type="GO" id="GO:0051536">
    <property type="term" value="F:iron-sulfur cluster binding"/>
    <property type="evidence" value="ECO:0007669"/>
    <property type="project" value="UniProtKB-KW"/>
</dbReference>
<dbReference type="PANTHER" id="PTHR43524:SF1">
    <property type="entry name" value="RADICAL SAM SUPERFAMILY PROTEIN"/>
    <property type="match status" value="1"/>
</dbReference>
<sequence>MLFTLSKRMLTTTDPKVMWKFAYNFGYKGMRSVQKFKKRIKKGDYFPPFLYISVINSCNLRCQGCWVKVDGPRHYLDAGKMDRIIGDAKKQGNAFFGLLGGEPFMHPELLEIVRRHPDCYFQIFTNGQLITDKIAAEMRKLGNITPLVSIEGTEIISNERRGRLNVLNRTLSGLEACIRNRLITGVATSVCQTNIDDLVQESWVDRLIEMGAHYVWYHTYRPVGADPHPELALSPDQVLRIRKFIVHLRNTKPIGVIDAYWDDKGGALCPMATGISHHINPWGEIEPCPIIQFAKETVHDERNLLHVFKDSEYLADFRKAAAQSTQGCIVLERPDIVKALVLKHGAKDTTHREPGAGMAEIEAMTPRNSQHNPGNEVPEENFIYRFAKKHYFFGFGAYG</sequence>
<dbReference type="SFLD" id="SFLDG01067">
    <property type="entry name" value="SPASM/twitch_domain_containing"/>
    <property type="match status" value="1"/>
</dbReference>
<comment type="cofactor">
    <cofactor evidence="1">
        <name>[4Fe-4S] cluster</name>
        <dbReference type="ChEBI" id="CHEBI:49883"/>
    </cofactor>
</comment>
<name>A0A7M2WUY9_9BACT</name>
<reference evidence="7 8" key="1">
    <citation type="submission" date="2020-10" db="EMBL/GenBank/DDBJ databases">
        <title>Wide distribution of Phycisphaera-like planctomycetes from WD2101 soil group in peatlands and genome analysis of the first cultivated representative.</title>
        <authorList>
            <person name="Dedysh S.N."/>
            <person name="Beletsky A.V."/>
            <person name="Ivanova A."/>
            <person name="Kulichevskaya I.S."/>
            <person name="Suzina N.E."/>
            <person name="Philippov D.A."/>
            <person name="Rakitin A.L."/>
            <person name="Mardanov A.V."/>
            <person name="Ravin N.V."/>
        </authorList>
    </citation>
    <scope>NUCLEOTIDE SEQUENCE [LARGE SCALE GENOMIC DNA]</scope>
    <source>
        <strain evidence="7 8">M1803</strain>
    </source>
</reference>
<dbReference type="SFLD" id="SFLDS00029">
    <property type="entry name" value="Radical_SAM"/>
    <property type="match status" value="1"/>
</dbReference>
<proteinExistence type="predicted"/>
<accession>A0A7M2WUY9</accession>
<dbReference type="AlphaFoldDB" id="A0A7M2WUY9"/>
<dbReference type="Proteomes" id="UP000593765">
    <property type="component" value="Chromosome"/>
</dbReference>
<keyword evidence="3" id="KW-0479">Metal-binding</keyword>
<dbReference type="InterPro" id="IPR058240">
    <property type="entry name" value="rSAM_sf"/>
</dbReference>
<dbReference type="PANTHER" id="PTHR43524">
    <property type="entry name" value="RADICAL SAM SUPERFAMILY PROTEIN"/>
    <property type="match status" value="1"/>
</dbReference>
<evidence type="ECO:0000313" key="7">
    <source>
        <dbReference type="EMBL" id="QOV88641.1"/>
    </source>
</evidence>
<keyword evidence="5" id="KW-0411">Iron-sulfur</keyword>
<organism evidence="7 8">
    <name type="scientific">Humisphaera borealis</name>
    <dbReference type="NCBI Taxonomy" id="2807512"/>
    <lineage>
        <taxon>Bacteria</taxon>
        <taxon>Pseudomonadati</taxon>
        <taxon>Planctomycetota</taxon>
        <taxon>Phycisphaerae</taxon>
        <taxon>Tepidisphaerales</taxon>
        <taxon>Tepidisphaeraceae</taxon>
        <taxon>Humisphaera</taxon>
    </lineage>
</organism>
<dbReference type="GO" id="GO:0003824">
    <property type="term" value="F:catalytic activity"/>
    <property type="evidence" value="ECO:0007669"/>
    <property type="project" value="InterPro"/>
</dbReference>
<gene>
    <name evidence="7" type="ORF">IPV69_20730</name>
</gene>
<keyword evidence="2" id="KW-0949">S-adenosyl-L-methionine</keyword>
<evidence type="ECO:0000256" key="1">
    <source>
        <dbReference type="ARBA" id="ARBA00001966"/>
    </source>
</evidence>
<evidence type="ECO:0000256" key="3">
    <source>
        <dbReference type="ARBA" id="ARBA00022723"/>
    </source>
</evidence>